<evidence type="ECO:0000313" key="8">
    <source>
        <dbReference type="Proteomes" id="UP001479933"/>
    </source>
</evidence>
<evidence type="ECO:0000256" key="3">
    <source>
        <dbReference type="ARBA" id="ARBA00022989"/>
    </source>
</evidence>
<evidence type="ECO:0000256" key="1">
    <source>
        <dbReference type="ARBA" id="ARBA00004651"/>
    </source>
</evidence>
<evidence type="ECO:0000256" key="5">
    <source>
        <dbReference type="SAM" id="Phobius"/>
    </source>
</evidence>
<accession>A0ABZ2U2H8</accession>
<protein>
    <submittedName>
        <fullName evidence="7">MFS transporter</fullName>
    </submittedName>
</protein>
<feature type="transmembrane region" description="Helical" evidence="5">
    <location>
        <begin position="274"/>
        <end position="293"/>
    </location>
</feature>
<proteinExistence type="predicted"/>
<dbReference type="InterPro" id="IPR020846">
    <property type="entry name" value="MFS_dom"/>
</dbReference>
<feature type="transmembrane region" description="Helical" evidence="5">
    <location>
        <begin position="99"/>
        <end position="120"/>
    </location>
</feature>
<organism evidence="7 8">
    <name type="scientific">Gordonia hydrophobica</name>
    <dbReference type="NCBI Taxonomy" id="40516"/>
    <lineage>
        <taxon>Bacteria</taxon>
        <taxon>Bacillati</taxon>
        <taxon>Actinomycetota</taxon>
        <taxon>Actinomycetes</taxon>
        <taxon>Mycobacteriales</taxon>
        <taxon>Gordoniaceae</taxon>
        <taxon>Gordonia</taxon>
    </lineage>
</organism>
<dbReference type="PANTHER" id="PTHR11662">
    <property type="entry name" value="SOLUTE CARRIER FAMILY 17"/>
    <property type="match status" value="1"/>
</dbReference>
<evidence type="ECO:0000259" key="6">
    <source>
        <dbReference type="PROSITE" id="PS50850"/>
    </source>
</evidence>
<keyword evidence="3 5" id="KW-1133">Transmembrane helix</keyword>
<keyword evidence="4 5" id="KW-0472">Membrane</keyword>
<dbReference type="InterPro" id="IPR011701">
    <property type="entry name" value="MFS"/>
</dbReference>
<name>A0ABZ2U2H8_9ACTN</name>
<keyword evidence="8" id="KW-1185">Reference proteome</keyword>
<feature type="transmembrane region" description="Helical" evidence="5">
    <location>
        <begin position="362"/>
        <end position="382"/>
    </location>
</feature>
<feature type="domain" description="Major facilitator superfamily (MFS) profile" evidence="6">
    <location>
        <begin position="8"/>
        <end position="387"/>
    </location>
</feature>
<dbReference type="InterPro" id="IPR005829">
    <property type="entry name" value="Sugar_transporter_CS"/>
</dbReference>
<sequence length="410" mass="42428">MRPTTRTTVILLFAAWCIDFIDRTVIGVALPAIGDDLGLGHGQLGLVVSVFFLAYALAQLPGGLLADRFGAVRVAVAGLIAWSVFTGLTAAAMSFGALILIRILFGLAQGLFPSAAMKLLTERSTPEERMTANGWVNSSNAVGIVLAMVIAAALIPLLGWRGMFIAISVLGLAITVTFARRMPAPLYPADPTPPSRTTKALLRSPTMWLFSIAFFGYDIIVWGANAWAPSYLQEELGVSASASALLLLPAGLCAAASIIIAGRYSDRIGGRPRPLIVPGMSIATIGVLVLPHVPGVAGFVIVATITVTAAATAYIGAFSVPLKALAPTFSGVGAAMILMGGMVAGVVAPTLFGAIVDSSGWSAAWAALAVGGVISIVTTLFLPRDIEGFRRRVAPELLFTEPTAVTAGKA</sequence>
<comment type="subcellular location">
    <subcellularLocation>
        <location evidence="1">Cell membrane</location>
        <topology evidence="1">Multi-pass membrane protein</topology>
    </subcellularLocation>
</comment>
<dbReference type="InterPro" id="IPR050382">
    <property type="entry name" value="MFS_Na/Anion_cotransporter"/>
</dbReference>
<dbReference type="InterPro" id="IPR036259">
    <property type="entry name" value="MFS_trans_sf"/>
</dbReference>
<feature type="transmembrane region" description="Helical" evidence="5">
    <location>
        <begin position="160"/>
        <end position="179"/>
    </location>
</feature>
<evidence type="ECO:0000256" key="4">
    <source>
        <dbReference type="ARBA" id="ARBA00023136"/>
    </source>
</evidence>
<dbReference type="PROSITE" id="PS00217">
    <property type="entry name" value="SUGAR_TRANSPORT_2"/>
    <property type="match status" value="1"/>
</dbReference>
<feature type="transmembrane region" description="Helical" evidence="5">
    <location>
        <begin position="332"/>
        <end position="356"/>
    </location>
</feature>
<feature type="transmembrane region" description="Helical" evidence="5">
    <location>
        <begin position="299"/>
        <end position="320"/>
    </location>
</feature>
<dbReference type="EMBL" id="CP136137">
    <property type="protein sequence ID" value="WYY07822.1"/>
    <property type="molecule type" value="Genomic_DNA"/>
</dbReference>
<feature type="transmembrane region" description="Helical" evidence="5">
    <location>
        <begin position="37"/>
        <end position="58"/>
    </location>
</feature>
<evidence type="ECO:0000313" key="7">
    <source>
        <dbReference type="EMBL" id="WYY07822.1"/>
    </source>
</evidence>
<feature type="transmembrane region" description="Helical" evidence="5">
    <location>
        <begin position="200"/>
        <end position="222"/>
    </location>
</feature>
<feature type="transmembrane region" description="Helical" evidence="5">
    <location>
        <begin position="70"/>
        <end position="93"/>
    </location>
</feature>
<feature type="transmembrane region" description="Helical" evidence="5">
    <location>
        <begin position="242"/>
        <end position="262"/>
    </location>
</feature>
<dbReference type="SUPFAM" id="SSF103473">
    <property type="entry name" value="MFS general substrate transporter"/>
    <property type="match status" value="1"/>
</dbReference>
<feature type="transmembrane region" description="Helical" evidence="5">
    <location>
        <begin position="132"/>
        <end position="154"/>
    </location>
</feature>
<reference evidence="7 8" key="1">
    <citation type="journal article" date="2023" name="Virus Evol.">
        <title>Computational host range prediction-The good, the bad, and the ugly.</title>
        <authorList>
            <person name="Howell A.A."/>
            <person name="Versoza C.J."/>
            <person name="Pfeifer S.P."/>
        </authorList>
    </citation>
    <scope>NUCLEOTIDE SEQUENCE [LARGE SCALE GENOMIC DNA]</scope>
    <source>
        <strain evidence="7 8">1610/1b</strain>
    </source>
</reference>
<evidence type="ECO:0000256" key="2">
    <source>
        <dbReference type="ARBA" id="ARBA00022692"/>
    </source>
</evidence>
<keyword evidence="2 5" id="KW-0812">Transmembrane</keyword>
<dbReference type="Proteomes" id="UP001479933">
    <property type="component" value="Chromosome"/>
</dbReference>
<dbReference type="RefSeq" id="WP_084247406.1">
    <property type="nucleotide sequence ID" value="NZ_CP136137.1"/>
</dbReference>
<gene>
    <name evidence="7" type="ORF">RVF87_01665</name>
</gene>
<dbReference type="PROSITE" id="PS50850">
    <property type="entry name" value="MFS"/>
    <property type="match status" value="1"/>
</dbReference>
<dbReference type="Gene3D" id="1.20.1250.20">
    <property type="entry name" value="MFS general substrate transporter like domains"/>
    <property type="match status" value="2"/>
</dbReference>
<dbReference type="Pfam" id="PF07690">
    <property type="entry name" value="MFS_1"/>
    <property type="match status" value="1"/>
</dbReference>
<dbReference type="PANTHER" id="PTHR11662:SF399">
    <property type="entry name" value="FI19708P1-RELATED"/>
    <property type="match status" value="1"/>
</dbReference>